<dbReference type="STRING" id="980251.GCA_001642875_00859"/>
<protein>
    <submittedName>
        <fullName evidence="2">Uncharacterized protein</fullName>
    </submittedName>
</protein>
<feature type="compositionally biased region" description="Polar residues" evidence="1">
    <location>
        <begin position="28"/>
        <end position="37"/>
    </location>
</feature>
<sequence>MAKSIEERIAKVEREVERLRDESKGSNDKSNWISDISGSFKNDNEFDEILRLGREERQSDRNGVTE</sequence>
<evidence type="ECO:0000313" key="2">
    <source>
        <dbReference type="EMBL" id="QEG24787.1"/>
    </source>
</evidence>
<reference evidence="2 3" key="1">
    <citation type="submission" date="2019-08" db="EMBL/GenBank/DDBJ databases">
        <title>Deep-cultivation of Planctomycetes and their phenomic and genomic characterization uncovers novel biology.</title>
        <authorList>
            <person name="Wiegand S."/>
            <person name="Jogler M."/>
            <person name="Boedeker C."/>
            <person name="Pinto D."/>
            <person name="Vollmers J."/>
            <person name="Rivas-Marin E."/>
            <person name="Kohn T."/>
            <person name="Peeters S.H."/>
            <person name="Heuer A."/>
            <person name="Rast P."/>
            <person name="Oberbeckmann S."/>
            <person name="Bunk B."/>
            <person name="Jeske O."/>
            <person name="Meyerdierks A."/>
            <person name="Storesund J.E."/>
            <person name="Kallscheuer N."/>
            <person name="Luecker S."/>
            <person name="Lage O.M."/>
            <person name="Pohl T."/>
            <person name="Merkel B.J."/>
            <person name="Hornburger P."/>
            <person name="Mueller R.-W."/>
            <person name="Bruemmer F."/>
            <person name="Labrenz M."/>
            <person name="Spormann A.M."/>
            <person name="Op den Camp H."/>
            <person name="Overmann J."/>
            <person name="Amann R."/>
            <person name="Jetten M.S.M."/>
            <person name="Mascher T."/>
            <person name="Medema M.H."/>
            <person name="Devos D.P."/>
            <person name="Kaster A.-K."/>
            <person name="Ovreas L."/>
            <person name="Rohde M."/>
            <person name="Galperin M.Y."/>
            <person name="Jogler C."/>
        </authorList>
    </citation>
    <scope>NUCLEOTIDE SEQUENCE [LARGE SCALE GENOMIC DNA]</scope>
    <source>
        <strain evidence="2 3">FC18</strain>
    </source>
</reference>
<gene>
    <name evidence="2" type="ORF">MFFC18_47100</name>
</gene>
<feature type="region of interest" description="Disordered" evidence="1">
    <location>
        <begin position="16"/>
        <end position="37"/>
    </location>
</feature>
<dbReference type="KEGG" id="mff:MFFC18_47100"/>
<evidence type="ECO:0000256" key="1">
    <source>
        <dbReference type="SAM" id="MobiDB-lite"/>
    </source>
</evidence>
<evidence type="ECO:0000313" key="3">
    <source>
        <dbReference type="Proteomes" id="UP000322214"/>
    </source>
</evidence>
<dbReference type="OrthoDB" id="574630at2"/>
<dbReference type="AlphaFoldDB" id="A0A5B9PDM3"/>
<keyword evidence="3" id="KW-1185">Reference proteome</keyword>
<dbReference type="RefSeq" id="WP_075083657.1">
    <property type="nucleotide sequence ID" value="NZ_CP042912.1"/>
</dbReference>
<accession>A0A5B9PDM3</accession>
<dbReference type="EMBL" id="CP042912">
    <property type="protein sequence ID" value="QEG24787.1"/>
    <property type="molecule type" value="Genomic_DNA"/>
</dbReference>
<proteinExistence type="predicted"/>
<dbReference type="Proteomes" id="UP000322214">
    <property type="component" value="Chromosome"/>
</dbReference>
<organism evidence="2 3">
    <name type="scientific">Mariniblastus fucicola</name>
    <dbReference type="NCBI Taxonomy" id="980251"/>
    <lineage>
        <taxon>Bacteria</taxon>
        <taxon>Pseudomonadati</taxon>
        <taxon>Planctomycetota</taxon>
        <taxon>Planctomycetia</taxon>
        <taxon>Pirellulales</taxon>
        <taxon>Pirellulaceae</taxon>
        <taxon>Mariniblastus</taxon>
    </lineage>
</organism>
<name>A0A5B9PDM3_9BACT</name>
<feature type="compositionally biased region" description="Basic and acidic residues" evidence="1">
    <location>
        <begin position="16"/>
        <end position="27"/>
    </location>
</feature>